<keyword evidence="7" id="KW-0418">Kinase</keyword>
<dbReference type="GO" id="GO:0008982">
    <property type="term" value="F:protein-N(PI)-phosphohistidine-sugar phosphotransferase activity"/>
    <property type="evidence" value="ECO:0007669"/>
    <property type="project" value="InterPro"/>
</dbReference>
<comment type="caution">
    <text evidence="9">The sequence shown here is derived from an EMBL/GenBank/DDBJ whole genome shotgun (WGS) entry which is preliminary data.</text>
</comment>
<dbReference type="InterPro" id="IPR036667">
    <property type="entry name" value="PTS_IIB_sorbose-sp_sf"/>
</dbReference>
<dbReference type="GO" id="GO:0005737">
    <property type="term" value="C:cytoplasm"/>
    <property type="evidence" value="ECO:0007669"/>
    <property type="project" value="UniProtKB-SubCell"/>
</dbReference>
<sequence>MGIVLIRVDSRLIHGQILEAWIPFTEAESIVVVDNEVAENLQRRTIMEMAIPSKINVEFDTVDEAVKDFLEGRFEEKRTLILFSNVQDVMEAFDKGFVFDSLNLGNMHFCKGKVQVSSNLCMGNLDCECILRLNEKGVSIDSRSVPNERTLEVDKLLSIAAG</sequence>
<evidence type="ECO:0000256" key="2">
    <source>
        <dbReference type="ARBA" id="ARBA00022448"/>
    </source>
</evidence>
<dbReference type="AlphaFoldDB" id="A0A9D8KIH4"/>
<keyword evidence="2" id="KW-0813">Transport</keyword>
<evidence type="ECO:0000256" key="1">
    <source>
        <dbReference type="ARBA" id="ARBA00004496"/>
    </source>
</evidence>
<proteinExistence type="predicted"/>
<evidence type="ECO:0000256" key="3">
    <source>
        <dbReference type="ARBA" id="ARBA00022490"/>
    </source>
</evidence>
<keyword evidence="3" id="KW-0963">Cytoplasm</keyword>
<dbReference type="Pfam" id="PF03830">
    <property type="entry name" value="PTSIIB_sorb"/>
    <property type="match status" value="1"/>
</dbReference>
<evidence type="ECO:0000256" key="4">
    <source>
        <dbReference type="ARBA" id="ARBA00022597"/>
    </source>
</evidence>
<comment type="subcellular location">
    <subcellularLocation>
        <location evidence="1">Cytoplasm</location>
    </subcellularLocation>
</comment>
<feature type="domain" description="PTS EIIB type-4" evidence="8">
    <location>
        <begin position="1"/>
        <end position="162"/>
    </location>
</feature>
<evidence type="ECO:0000256" key="6">
    <source>
        <dbReference type="ARBA" id="ARBA00022683"/>
    </source>
</evidence>
<reference evidence="9" key="2">
    <citation type="submission" date="2021-01" db="EMBL/GenBank/DDBJ databases">
        <authorList>
            <person name="Hahn C.R."/>
            <person name="Youssef N.H."/>
            <person name="Elshahed M."/>
        </authorList>
    </citation>
    <scope>NUCLEOTIDE SEQUENCE</scope>
    <source>
        <strain evidence="9">Zod_Metabat.24</strain>
    </source>
</reference>
<protein>
    <submittedName>
        <fullName evidence="9">PTS sugar transporter subunit IIB</fullName>
    </submittedName>
</protein>
<keyword evidence="4 9" id="KW-0762">Sugar transport</keyword>
<name>A0A9D8KIH4_9DELT</name>
<evidence type="ECO:0000259" key="8">
    <source>
        <dbReference type="PROSITE" id="PS51101"/>
    </source>
</evidence>
<dbReference type="EMBL" id="JAFGIX010000090">
    <property type="protein sequence ID" value="MBN1574853.1"/>
    <property type="molecule type" value="Genomic_DNA"/>
</dbReference>
<dbReference type="GO" id="GO:0009401">
    <property type="term" value="P:phosphoenolpyruvate-dependent sugar phosphotransferase system"/>
    <property type="evidence" value="ECO:0007669"/>
    <property type="project" value="UniProtKB-KW"/>
</dbReference>
<evidence type="ECO:0000256" key="7">
    <source>
        <dbReference type="ARBA" id="ARBA00022777"/>
    </source>
</evidence>
<keyword evidence="5" id="KW-0808">Transferase</keyword>
<keyword evidence="6" id="KW-0598">Phosphotransferase system</keyword>
<dbReference type="Proteomes" id="UP000809273">
    <property type="component" value="Unassembled WGS sequence"/>
</dbReference>
<organism evidence="9 10">
    <name type="scientific">Candidatus Zymogenus saltonus</name>
    <dbReference type="NCBI Taxonomy" id="2844893"/>
    <lineage>
        <taxon>Bacteria</taxon>
        <taxon>Deltaproteobacteria</taxon>
        <taxon>Candidatus Zymogenia</taxon>
        <taxon>Candidatus Zymogeniales</taxon>
        <taxon>Candidatus Zymogenaceae</taxon>
        <taxon>Candidatus Zymogenus</taxon>
    </lineage>
</organism>
<reference evidence="9" key="1">
    <citation type="journal article" date="2021" name="Environ. Microbiol.">
        <title>Genomic characterization of three novel Desulfobacterota classes expand the metabolic and phylogenetic diversity of the phylum.</title>
        <authorList>
            <person name="Murphy C.L."/>
            <person name="Biggerstaff J."/>
            <person name="Eichhorn A."/>
            <person name="Ewing E."/>
            <person name="Shahan R."/>
            <person name="Soriano D."/>
            <person name="Stewart S."/>
            <person name="VanMol K."/>
            <person name="Walker R."/>
            <person name="Walters P."/>
            <person name="Elshahed M.S."/>
            <person name="Youssef N.H."/>
        </authorList>
    </citation>
    <scope>NUCLEOTIDE SEQUENCE</scope>
    <source>
        <strain evidence="9">Zod_Metabat.24</strain>
    </source>
</reference>
<dbReference type="GO" id="GO:0016301">
    <property type="term" value="F:kinase activity"/>
    <property type="evidence" value="ECO:0007669"/>
    <property type="project" value="UniProtKB-KW"/>
</dbReference>
<gene>
    <name evidence="9" type="ORF">JW984_16780</name>
</gene>
<evidence type="ECO:0000313" key="10">
    <source>
        <dbReference type="Proteomes" id="UP000809273"/>
    </source>
</evidence>
<dbReference type="Gene3D" id="3.40.35.10">
    <property type="entry name" value="Phosphotransferase system, sorbose subfamily IIB component"/>
    <property type="match status" value="1"/>
</dbReference>
<evidence type="ECO:0000313" key="9">
    <source>
        <dbReference type="EMBL" id="MBN1574853.1"/>
    </source>
</evidence>
<dbReference type="PROSITE" id="PS51101">
    <property type="entry name" value="PTS_EIIB_TYPE_4"/>
    <property type="match status" value="1"/>
</dbReference>
<evidence type="ECO:0000256" key="5">
    <source>
        <dbReference type="ARBA" id="ARBA00022679"/>
    </source>
</evidence>
<accession>A0A9D8KIH4</accession>
<dbReference type="InterPro" id="IPR004720">
    <property type="entry name" value="PTS_IIB_sorbose-sp"/>
</dbReference>
<dbReference type="SUPFAM" id="SSF52728">
    <property type="entry name" value="PTS IIb component"/>
    <property type="match status" value="1"/>
</dbReference>